<dbReference type="RefSeq" id="XP_056493996.1">
    <property type="nucleotide sequence ID" value="XM_056625414.1"/>
</dbReference>
<dbReference type="InterPro" id="IPR008030">
    <property type="entry name" value="NmrA-like"/>
</dbReference>
<comment type="caution">
    <text evidence="2">The sequence shown here is derived from an EMBL/GenBank/DDBJ whole genome shotgun (WGS) entry which is preliminary data.</text>
</comment>
<dbReference type="EMBL" id="JAPZBU010000003">
    <property type="protein sequence ID" value="KAJ5414150.1"/>
    <property type="molecule type" value="Genomic_DNA"/>
</dbReference>
<sequence>MDRDVEYSQSKNFANVFKTPGVSHLILSSLRTVTEESEGRLTHVPHFDSKARVEQYIRDLGIDCSYILPGRAEDGSFQFFFPVGKQAKLSLFDAAQYTGHMAQFFVLSNKD</sequence>
<keyword evidence="3" id="KW-1185">Reference proteome</keyword>
<dbReference type="InterPro" id="IPR036291">
    <property type="entry name" value="NAD(P)-bd_dom_sf"/>
</dbReference>
<dbReference type="GeneID" id="81364394"/>
<dbReference type="OrthoDB" id="3358371at2759"/>
<proteinExistence type="predicted"/>
<feature type="domain" description="NmrA-like" evidence="1">
    <location>
        <begin position="4"/>
        <end position="68"/>
    </location>
</feature>
<dbReference type="SUPFAM" id="SSF51735">
    <property type="entry name" value="NAD(P)-binding Rossmann-fold domains"/>
    <property type="match status" value="1"/>
</dbReference>
<gene>
    <name evidence="2" type="ORF">N7509_000777</name>
</gene>
<dbReference type="Pfam" id="PF05368">
    <property type="entry name" value="NmrA"/>
    <property type="match status" value="1"/>
</dbReference>
<reference evidence="2" key="2">
    <citation type="journal article" date="2023" name="IMA Fungus">
        <title>Comparative genomic study of the Penicillium genus elucidates a diverse pangenome and 15 lateral gene transfer events.</title>
        <authorList>
            <person name="Petersen C."/>
            <person name="Sorensen T."/>
            <person name="Nielsen M.R."/>
            <person name="Sondergaard T.E."/>
            <person name="Sorensen J.L."/>
            <person name="Fitzpatrick D.A."/>
            <person name="Frisvad J.C."/>
            <person name="Nielsen K.L."/>
        </authorList>
    </citation>
    <scope>NUCLEOTIDE SEQUENCE</scope>
    <source>
        <strain evidence="2">IBT 29677</strain>
    </source>
</reference>
<reference evidence="2" key="1">
    <citation type="submission" date="2022-12" db="EMBL/GenBank/DDBJ databases">
        <authorList>
            <person name="Petersen C."/>
        </authorList>
    </citation>
    <scope>NUCLEOTIDE SEQUENCE</scope>
    <source>
        <strain evidence="2">IBT 29677</strain>
    </source>
</reference>
<accession>A0A9W9WB40</accession>
<dbReference type="Gene3D" id="3.40.50.720">
    <property type="entry name" value="NAD(P)-binding Rossmann-like Domain"/>
    <property type="match status" value="1"/>
</dbReference>
<evidence type="ECO:0000313" key="3">
    <source>
        <dbReference type="Proteomes" id="UP001147747"/>
    </source>
</evidence>
<evidence type="ECO:0000313" key="2">
    <source>
        <dbReference type="EMBL" id="KAJ5414150.1"/>
    </source>
</evidence>
<evidence type="ECO:0000259" key="1">
    <source>
        <dbReference type="Pfam" id="PF05368"/>
    </source>
</evidence>
<name>A0A9W9WB40_9EURO</name>
<protein>
    <recommendedName>
        <fullName evidence="1">NmrA-like domain-containing protein</fullName>
    </recommendedName>
</protein>
<organism evidence="2 3">
    <name type="scientific">Penicillium cosmopolitanum</name>
    <dbReference type="NCBI Taxonomy" id="1131564"/>
    <lineage>
        <taxon>Eukaryota</taxon>
        <taxon>Fungi</taxon>
        <taxon>Dikarya</taxon>
        <taxon>Ascomycota</taxon>
        <taxon>Pezizomycotina</taxon>
        <taxon>Eurotiomycetes</taxon>
        <taxon>Eurotiomycetidae</taxon>
        <taxon>Eurotiales</taxon>
        <taxon>Aspergillaceae</taxon>
        <taxon>Penicillium</taxon>
    </lineage>
</organism>
<dbReference type="AlphaFoldDB" id="A0A9W9WB40"/>
<dbReference type="Proteomes" id="UP001147747">
    <property type="component" value="Unassembled WGS sequence"/>
</dbReference>